<proteinExistence type="predicted"/>
<dbReference type="Proteomes" id="UP000010552">
    <property type="component" value="Unassembled WGS sequence"/>
</dbReference>
<dbReference type="AlphaFoldDB" id="L5KHB2"/>
<keyword evidence="3" id="KW-1185">Reference proteome</keyword>
<sequence length="135" mass="14941">MKLHGKCMLFLLWAQNTGSRPRGHLAKEGVQKYQLPVPLVHPLGKQETSSTKSTLGLTLLNCQMEPCLRATDLPLPSRVEGTEGEQDYKLAAENQELGSWMWVLVVLLLSLEAQNWRCTKQLAKSPASLPPPPGL</sequence>
<protein>
    <submittedName>
        <fullName evidence="2">Uncharacterized protein</fullName>
    </submittedName>
</protein>
<gene>
    <name evidence="2" type="ORF">PAL_GLEAN10011886</name>
</gene>
<dbReference type="EMBL" id="KB030715">
    <property type="protein sequence ID" value="ELK10955.1"/>
    <property type="molecule type" value="Genomic_DNA"/>
</dbReference>
<evidence type="ECO:0000313" key="2">
    <source>
        <dbReference type="EMBL" id="ELK10955.1"/>
    </source>
</evidence>
<organism evidence="2 3">
    <name type="scientific">Pteropus alecto</name>
    <name type="common">Black flying fox</name>
    <dbReference type="NCBI Taxonomy" id="9402"/>
    <lineage>
        <taxon>Eukaryota</taxon>
        <taxon>Metazoa</taxon>
        <taxon>Chordata</taxon>
        <taxon>Craniata</taxon>
        <taxon>Vertebrata</taxon>
        <taxon>Euteleostomi</taxon>
        <taxon>Mammalia</taxon>
        <taxon>Eutheria</taxon>
        <taxon>Laurasiatheria</taxon>
        <taxon>Chiroptera</taxon>
        <taxon>Yinpterochiroptera</taxon>
        <taxon>Pteropodoidea</taxon>
        <taxon>Pteropodidae</taxon>
        <taxon>Pteropodinae</taxon>
        <taxon>Pteropus</taxon>
    </lineage>
</organism>
<feature type="chain" id="PRO_5003969151" evidence="1">
    <location>
        <begin position="20"/>
        <end position="135"/>
    </location>
</feature>
<reference evidence="3" key="1">
    <citation type="journal article" date="2013" name="Science">
        <title>Comparative analysis of bat genomes provides insight into the evolution of flight and immunity.</title>
        <authorList>
            <person name="Zhang G."/>
            <person name="Cowled C."/>
            <person name="Shi Z."/>
            <person name="Huang Z."/>
            <person name="Bishop-Lilly K.A."/>
            <person name="Fang X."/>
            <person name="Wynne J.W."/>
            <person name="Xiong Z."/>
            <person name="Baker M.L."/>
            <person name="Zhao W."/>
            <person name="Tachedjian M."/>
            <person name="Zhu Y."/>
            <person name="Zhou P."/>
            <person name="Jiang X."/>
            <person name="Ng J."/>
            <person name="Yang L."/>
            <person name="Wu L."/>
            <person name="Xiao J."/>
            <person name="Feng Y."/>
            <person name="Chen Y."/>
            <person name="Sun X."/>
            <person name="Zhang Y."/>
            <person name="Marsh G.A."/>
            <person name="Crameri G."/>
            <person name="Broder C.C."/>
            <person name="Frey K.G."/>
            <person name="Wang L.F."/>
            <person name="Wang J."/>
        </authorList>
    </citation>
    <scope>NUCLEOTIDE SEQUENCE [LARGE SCALE GENOMIC DNA]</scope>
</reference>
<accession>L5KHB2</accession>
<evidence type="ECO:0000313" key="3">
    <source>
        <dbReference type="Proteomes" id="UP000010552"/>
    </source>
</evidence>
<dbReference type="InParanoid" id="L5KHB2"/>
<name>L5KHB2_PTEAL</name>
<feature type="signal peptide" evidence="1">
    <location>
        <begin position="1"/>
        <end position="19"/>
    </location>
</feature>
<keyword evidence="1" id="KW-0732">Signal</keyword>
<evidence type="ECO:0000256" key="1">
    <source>
        <dbReference type="SAM" id="SignalP"/>
    </source>
</evidence>